<dbReference type="AlphaFoldDB" id="A0A182Q721"/>
<organism evidence="5 6">
    <name type="scientific">Anopheles farauti</name>
    <dbReference type="NCBI Taxonomy" id="69004"/>
    <lineage>
        <taxon>Eukaryota</taxon>
        <taxon>Metazoa</taxon>
        <taxon>Ecdysozoa</taxon>
        <taxon>Arthropoda</taxon>
        <taxon>Hexapoda</taxon>
        <taxon>Insecta</taxon>
        <taxon>Pterygota</taxon>
        <taxon>Neoptera</taxon>
        <taxon>Endopterygota</taxon>
        <taxon>Diptera</taxon>
        <taxon>Nematocera</taxon>
        <taxon>Culicoidea</taxon>
        <taxon>Culicidae</taxon>
        <taxon>Anophelinae</taxon>
        <taxon>Anopheles</taxon>
    </lineage>
</organism>
<evidence type="ECO:0000313" key="5">
    <source>
        <dbReference type="EnsemblMetazoa" id="AFAF004343-PA"/>
    </source>
</evidence>
<dbReference type="EMBL" id="AXCN02000789">
    <property type="status" value="NOT_ANNOTATED_CDS"/>
    <property type="molecule type" value="Genomic_DNA"/>
</dbReference>
<reference evidence="5" key="2">
    <citation type="submission" date="2020-05" db="UniProtKB">
        <authorList>
            <consortium name="EnsemblMetazoa"/>
        </authorList>
    </citation>
    <scope>IDENTIFICATION</scope>
    <source>
        <strain evidence="5">FAR1</strain>
    </source>
</reference>
<dbReference type="GO" id="GO:0005549">
    <property type="term" value="F:odorant binding"/>
    <property type="evidence" value="ECO:0007669"/>
    <property type="project" value="InterPro"/>
</dbReference>
<accession>A0A182Q721</accession>
<evidence type="ECO:0000313" key="6">
    <source>
        <dbReference type="Proteomes" id="UP000075886"/>
    </source>
</evidence>
<protein>
    <submittedName>
        <fullName evidence="5">Uncharacterized protein</fullName>
    </submittedName>
</protein>
<dbReference type="GO" id="GO:0005576">
    <property type="term" value="C:extracellular region"/>
    <property type="evidence" value="ECO:0007669"/>
    <property type="project" value="UniProtKB-SubCell"/>
</dbReference>
<feature type="signal peptide" evidence="4">
    <location>
        <begin position="1"/>
        <end position="18"/>
    </location>
</feature>
<dbReference type="VEuPathDB" id="VectorBase:AFAF004343"/>
<feature type="chain" id="PRO_5008132480" evidence="4">
    <location>
        <begin position="19"/>
        <end position="258"/>
    </location>
</feature>
<comment type="subcellular location">
    <subcellularLocation>
        <location evidence="1">Secreted</location>
    </subcellularLocation>
</comment>
<sequence>MRFAVHLVHLISCWLLLAQFSLRAVAPLISPSALSPDDTLFAHLRCFELFASVQSSDRARDASKWLGCSERYLHRTERTERNQYEAYKRWINLELEEVESFINHTKSIEPVDNSREDSVYDAFEPLFRNHSDAFFQIFLRDASVLQRMYDDQVNEVARDYEHVGLLSEDAKDYIQQCATNASRHYSAPMRSLAMYGCLLTGAGSDAFKEAFDFREIRSGNLTFTVENLRYSRAEVKQQILALDKQHCNNRTLQDTNVG</sequence>
<dbReference type="InterPro" id="IPR036728">
    <property type="entry name" value="PBP_GOBP_sf"/>
</dbReference>
<dbReference type="Proteomes" id="UP000075886">
    <property type="component" value="Unassembled WGS sequence"/>
</dbReference>
<evidence type="ECO:0000256" key="3">
    <source>
        <dbReference type="ARBA" id="ARBA00022525"/>
    </source>
</evidence>
<dbReference type="EnsemblMetazoa" id="AFAF004343-RA">
    <property type="protein sequence ID" value="AFAF004343-PA"/>
    <property type="gene ID" value="AFAF004343"/>
</dbReference>
<dbReference type="Gene3D" id="1.10.238.20">
    <property type="entry name" value="Pheromone/general odorant binding protein domain"/>
    <property type="match status" value="2"/>
</dbReference>
<evidence type="ECO:0000256" key="1">
    <source>
        <dbReference type="ARBA" id="ARBA00004613"/>
    </source>
</evidence>
<reference evidence="6" key="1">
    <citation type="submission" date="2014-01" db="EMBL/GenBank/DDBJ databases">
        <title>The Genome Sequence of Anopheles farauti FAR1 (V2).</title>
        <authorList>
            <consortium name="The Broad Institute Genomics Platform"/>
            <person name="Neafsey D.E."/>
            <person name="Besansky N."/>
            <person name="Howell P."/>
            <person name="Walton C."/>
            <person name="Young S.K."/>
            <person name="Zeng Q."/>
            <person name="Gargeya S."/>
            <person name="Fitzgerald M."/>
            <person name="Haas B."/>
            <person name="Abouelleil A."/>
            <person name="Allen A.W."/>
            <person name="Alvarado L."/>
            <person name="Arachchi H.M."/>
            <person name="Berlin A.M."/>
            <person name="Chapman S.B."/>
            <person name="Gainer-Dewar J."/>
            <person name="Goldberg J."/>
            <person name="Griggs A."/>
            <person name="Gujja S."/>
            <person name="Hansen M."/>
            <person name="Howarth C."/>
            <person name="Imamovic A."/>
            <person name="Ireland A."/>
            <person name="Larimer J."/>
            <person name="McCowan C."/>
            <person name="Murphy C."/>
            <person name="Pearson M."/>
            <person name="Poon T.W."/>
            <person name="Priest M."/>
            <person name="Roberts A."/>
            <person name="Saif S."/>
            <person name="Shea T."/>
            <person name="Sisk P."/>
            <person name="Sykes S."/>
            <person name="Wortman J."/>
            <person name="Nusbaum C."/>
            <person name="Birren B."/>
        </authorList>
    </citation>
    <scope>NUCLEOTIDE SEQUENCE [LARGE SCALE GENOMIC DNA]</scope>
    <source>
        <strain evidence="6">FAR1</strain>
    </source>
</reference>
<keyword evidence="3" id="KW-0964">Secreted</keyword>
<comment type="similarity">
    <text evidence="2">Belongs to the PBP/GOBP family.</text>
</comment>
<name>A0A182Q721_9DIPT</name>
<proteinExistence type="inferred from homology"/>
<keyword evidence="6" id="KW-1185">Reference proteome</keyword>
<keyword evidence="4" id="KW-0732">Signal</keyword>
<evidence type="ECO:0000256" key="4">
    <source>
        <dbReference type="SAM" id="SignalP"/>
    </source>
</evidence>
<evidence type="ECO:0000256" key="2">
    <source>
        <dbReference type="ARBA" id="ARBA00008098"/>
    </source>
</evidence>